<organism evidence="1 2">
    <name type="scientific">Neurospora hispaniola</name>
    <dbReference type="NCBI Taxonomy" id="588809"/>
    <lineage>
        <taxon>Eukaryota</taxon>
        <taxon>Fungi</taxon>
        <taxon>Dikarya</taxon>
        <taxon>Ascomycota</taxon>
        <taxon>Pezizomycotina</taxon>
        <taxon>Sordariomycetes</taxon>
        <taxon>Sordariomycetidae</taxon>
        <taxon>Sordariales</taxon>
        <taxon>Sordariaceae</taxon>
        <taxon>Neurospora</taxon>
    </lineage>
</organism>
<dbReference type="RefSeq" id="XP_062695421.1">
    <property type="nucleotide sequence ID" value="XM_062841758.1"/>
</dbReference>
<dbReference type="EMBL" id="JAULSX010000002">
    <property type="protein sequence ID" value="KAK3497157.1"/>
    <property type="molecule type" value="Genomic_DNA"/>
</dbReference>
<accession>A0AAJ0ICJ2</accession>
<comment type="caution">
    <text evidence="1">The sequence shown here is derived from an EMBL/GenBank/DDBJ whole genome shotgun (WGS) entry which is preliminary data.</text>
</comment>
<keyword evidence="2" id="KW-1185">Reference proteome</keyword>
<name>A0AAJ0ICJ2_9PEZI</name>
<dbReference type="GeneID" id="87879380"/>
<protein>
    <submittedName>
        <fullName evidence="1">Uncharacterized protein</fullName>
    </submittedName>
</protein>
<sequence>MSDFPTYIKPFNKNAYRSAAAYKSHLETQRTKASPIPHHAPRTITCPTLPPTLRMVPRYRAPRALQSPKIMTDEEVRAWFREAEEEYEAKKKAGYYDGYVPAAGPSRGVLADTTNALSKRRTGMENSMHAPKKQSIILNPAARPYRAVLANPTNSLPKRKTGLETSMHAPKNFKLSIVTN</sequence>
<reference evidence="1 2" key="1">
    <citation type="journal article" date="2023" name="Mol. Phylogenet. Evol.">
        <title>Genome-scale phylogeny and comparative genomics of the fungal order Sordariales.</title>
        <authorList>
            <person name="Hensen N."/>
            <person name="Bonometti L."/>
            <person name="Westerberg I."/>
            <person name="Brannstrom I.O."/>
            <person name="Guillou S."/>
            <person name="Cros-Aarteil S."/>
            <person name="Calhoun S."/>
            <person name="Haridas S."/>
            <person name="Kuo A."/>
            <person name="Mondo S."/>
            <person name="Pangilinan J."/>
            <person name="Riley R."/>
            <person name="LaButti K."/>
            <person name="Andreopoulos B."/>
            <person name="Lipzen A."/>
            <person name="Chen C."/>
            <person name="Yan M."/>
            <person name="Daum C."/>
            <person name="Ng V."/>
            <person name="Clum A."/>
            <person name="Steindorff A."/>
            <person name="Ohm R.A."/>
            <person name="Martin F."/>
            <person name="Silar P."/>
            <person name="Natvig D.O."/>
            <person name="Lalanne C."/>
            <person name="Gautier V."/>
            <person name="Ament-Velasquez S.L."/>
            <person name="Kruys A."/>
            <person name="Hutchinson M.I."/>
            <person name="Powell A.J."/>
            <person name="Barry K."/>
            <person name="Miller A.N."/>
            <person name="Grigoriev I.V."/>
            <person name="Debuchy R."/>
            <person name="Gladieux P."/>
            <person name="Hiltunen Thoren M."/>
            <person name="Johannesson H."/>
        </authorList>
    </citation>
    <scope>NUCLEOTIDE SEQUENCE [LARGE SCALE GENOMIC DNA]</scope>
    <source>
        <strain evidence="1 2">FGSC 10403</strain>
    </source>
</reference>
<gene>
    <name evidence="1" type="ORF">B0T23DRAFT_76700</name>
</gene>
<evidence type="ECO:0000313" key="1">
    <source>
        <dbReference type="EMBL" id="KAK3497157.1"/>
    </source>
</evidence>
<evidence type="ECO:0000313" key="2">
    <source>
        <dbReference type="Proteomes" id="UP001285908"/>
    </source>
</evidence>
<dbReference type="Proteomes" id="UP001285908">
    <property type="component" value="Unassembled WGS sequence"/>
</dbReference>
<proteinExistence type="predicted"/>
<dbReference type="AlphaFoldDB" id="A0AAJ0ICJ2"/>